<accession>A0ABD0L7S6</accession>
<dbReference type="EMBL" id="JACVVK020000073">
    <property type="protein sequence ID" value="KAK7495596.1"/>
    <property type="molecule type" value="Genomic_DNA"/>
</dbReference>
<organism evidence="2 3">
    <name type="scientific">Batillaria attramentaria</name>
    <dbReference type="NCBI Taxonomy" id="370345"/>
    <lineage>
        <taxon>Eukaryota</taxon>
        <taxon>Metazoa</taxon>
        <taxon>Spiralia</taxon>
        <taxon>Lophotrochozoa</taxon>
        <taxon>Mollusca</taxon>
        <taxon>Gastropoda</taxon>
        <taxon>Caenogastropoda</taxon>
        <taxon>Sorbeoconcha</taxon>
        <taxon>Cerithioidea</taxon>
        <taxon>Batillariidae</taxon>
        <taxon>Batillaria</taxon>
    </lineage>
</organism>
<dbReference type="Proteomes" id="UP001519460">
    <property type="component" value="Unassembled WGS sequence"/>
</dbReference>
<evidence type="ECO:0000256" key="1">
    <source>
        <dbReference type="SAM" id="MobiDB-lite"/>
    </source>
</evidence>
<evidence type="ECO:0000313" key="2">
    <source>
        <dbReference type="EMBL" id="KAK7495596.1"/>
    </source>
</evidence>
<evidence type="ECO:0000313" key="3">
    <source>
        <dbReference type="Proteomes" id="UP001519460"/>
    </source>
</evidence>
<sequence length="128" mass="14405">MSRLNLSKYLMGNTCGGDNSGSCRPARQELPAHNGGVVLQLWQLDCTFPPRFDDGGKGSRGMSRRHDLESLTVTRTSSEKCRCSEINQFDFKTLDCVRYGGTVRIEKRMQTDTDSKREDIQPQKVVSD</sequence>
<reference evidence="2 3" key="1">
    <citation type="journal article" date="2023" name="Sci. Data">
        <title>Genome assembly of the Korean intertidal mud-creeper Batillaria attramentaria.</title>
        <authorList>
            <person name="Patra A.K."/>
            <person name="Ho P.T."/>
            <person name="Jun S."/>
            <person name="Lee S.J."/>
            <person name="Kim Y."/>
            <person name="Won Y.J."/>
        </authorList>
    </citation>
    <scope>NUCLEOTIDE SEQUENCE [LARGE SCALE GENOMIC DNA]</scope>
    <source>
        <strain evidence="2">Wonlab-2016</strain>
    </source>
</reference>
<feature type="region of interest" description="Disordered" evidence="1">
    <location>
        <begin position="108"/>
        <end position="128"/>
    </location>
</feature>
<proteinExistence type="predicted"/>
<name>A0ABD0L7S6_9CAEN</name>
<protein>
    <submittedName>
        <fullName evidence="2">Uncharacterized protein</fullName>
    </submittedName>
</protein>
<dbReference type="AlphaFoldDB" id="A0ABD0L7S6"/>
<keyword evidence="3" id="KW-1185">Reference proteome</keyword>
<comment type="caution">
    <text evidence="2">The sequence shown here is derived from an EMBL/GenBank/DDBJ whole genome shotgun (WGS) entry which is preliminary data.</text>
</comment>
<gene>
    <name evidence="2" type="ORF">BaRGS_00013043</name>
</gene>